<organism evidence="3 4">
    <name type="scientific">Pollutimonas bauzanensis</name>
    <dbReference type="NCBI Taxonomy" id="658167"/>
    <lineage>
        <taxon>Bacteria</taxon>
        <taxon>Pseudomonadati</taxon>
        <taxon>Pseudomonadota</taxon>
        <taxon>Betaproteobacteria</taxon>
        <taxon>Burkholderiales</taxon>
        <taxon>Alcaligenaceae</taxon>
        <taxon>Pollutimonas</taxon>
    </lineage>
</organism>
<evidence type="ECO:0000259" key="2">
    <source>
        <dbReference type="Pfam" id="PF00437"/>
    </source>
</evidence>
<proteinExistence type="inferred from homology"/>
<dbReference type="InterPro" id="IPR027417">
    <property type="entry name" value="P-loop_NTPase"/>
</dbReference>
<dbReference type="RefSeq" id="WP_073104825.1">
    <property type="nucleotide sequence ID" value="NZ_FQXE01000009.1"/>
</dbReference>
<dbReference type="PANTHER" id="PTHR30486:SF6">
    <property type="entry name" value="TYPE IV PILUS RETRACTATION ATPASE PILT"/>
    <property type="match status" value="1"/>
</dbReference>
<protein>
    <submittedName>
        <fullName evidence="3">Twitching motility protein PilT</fullName>
    </submittedName>
</protein>
<feature type="domain" description="Bacterial type II secretion system protein E" evidence="2">
    <location>
        <begin position="112"/>
        <end position="264"/>
    </location>
</feature>
<dbReference type="SUPFAM" id="SSF52540">
    <property type="entry name" value="P-loop containing nucleoside triphosphate hydrolases"/>
    <property type="match status" value="1"/>
</dbReference>
<dbReference type="OrthoDB" id="5790493at2"/>
<evidence type="ECO:0000313" key="4">
    <source>
        <dbReference type="Proteomes" id="UP000184226"/>
    </source>
</evidence>
<dbReference type="EMBL" id="FQXE01000009">
    <property type="protein sequence ID" value="SHI11525.1"/>
    <property type="molecule type" value="Genomic_DNA"/>
</dbReference>
<name>A0A1M5YHM7_9BURK</name>
<dbReference type="Proteomes" id="UP000184226">
    <property type="component" value="Unassembled WGS sequence"/>
</dbReference>
<evidence type="ECO:0000313" key="3">
    <source>
        <dbReference type="EMBL" id="SHI11525.1"/>
    </source>
</evidence>
<dbReference type="PANTHER" id="PTHR30486">
    <property type="entry name" value="TWITCHING MOTILITY PROTEIN PILT"/>
    <property type="match status" value="1"/>
</dbReference>
<gene>
    <name evidence="3" type="ORF">SAMN04488135_109100</name>
</gene>
<accession>A0A1M5YHM7</accession>
<dbReference type="GO" id="GO:0016887">
    <property type="term" value="F:ATP hydrolysis activity"/>
    <property type="evidence" value="ECO:0007669"/>
    <property type="project" value="InterPro"/>
</dbReference>
<evidence type="ECO:0000256" key="1">
    <source>
        <dbReference type="ARBA" id="ARBA00006611"/>
    </source>
</evidence>
<dbReference type="InterPro" id="IPR050921">
    <property type="entry name" value="T4SS_GSP_E_ATPase"/>
</dbReference>
<reference evidence="3 4" key="1">
    <citation type="submission" date="2016-11" db="EMBL/GenBank/DDBJ databases">
        <authorList>
            <person name="Jaros S."/>
            <person name="Januszkiewicz K."/>
            <person name="Wedrychowicz H."/>
        </authorList>
    </citation>
    <scope>NUCLEOTIDE SEQUENCE [LARGE SCALE GENOMIC DNA]</scope>
    <source>
        <strain evidence="3 4">CGMCC 1.10190</strain>
    </source>
</reference>
<dbReference type="STRING" id="658167.SAMN04488135_109100"/>
<dbReference type="InterPro" id="IPR001482">
    <property type="entry name" value="T2SS/T4SS_dom"/>
</dbReference>
<comment type="similarity">
    <text evidence="1">Belongs to the GSP E family.</text>
</comment>
<dbReference type="Gene3D" id="3.40.50.300">
    <property type="entry name" value="P-loop containing nucleotide triphosphate hydrolases"/>
    <property type="match status" value="1"/>
</dbReference>
<dbReference type="Pfam" id="PF00437">
    <property type="entry name" value="T2SSE"/>
    <property type="match status" value="1"/>
</dbReference>
<sequence length="322" mass="35319">METAHLAGMQFVDIVLGQDFCDVKVEEPDVTRLVDVERDYPHDVAALREQCRHRKDEGSEFTLNHGTLRFRVTAMNEERGPIWFLSRIDAHMRPIYQLPLPRDFVAYTLRPRLQGLLLITGGFGAGKTTAASSLFCHRIATLGGTGVALEDPTGEVCMAGRHGQGRIIQIPISRDRGGYHVALQLVRRSRADFILIGEIRDATTAIEAQDIANTDMPVIATMHASSIEETFDKYQAYLRGGHASSAEANARLAASVAGIVHLTKEYVRAPGGQAVARYVPRCLVLDRTDATCLGAIGKIRDGNFVGLNDDIDLQAARRARGT</sequence>
<keyword evidence="4" id="KW-1185">Reference proteome</keyword>
<dbReference type="AlphaFoldDB" id="A0A1M5YHM7"/>